<dbReference type="AlphaFoldDB" id="A0A8R7K336"/>
<proteinExistence type="predicted"/>
<reference evidence="2" key="2">
    <citation type="submission" date="2018-03" db="EMBL/GenBank/DDBJ databases">
        <title>The Triticum urartu genome reveals the dynamic nature of wheat genome evolution.</title>
        <authorList>
            <person name="Ling H."/>
            <person name="Ma B."/>
            <person name="Shi X."/>
            <person name="Liu H."/>
            <person name="Dong L."/>
            <person name="Sun H."/>
            <person name="Cao Y."/>
            <person name="Gao Q."/>
            <person name="Zheng S."/>
            <person name="Li Y."/>
            <person name="Yu Y."/>
            <person name="Du H."/>
            <person name="Qi M."/>
            <person name="Li Y."/>
            <person name="Yu H."/>
            <person name="Cui Y."/>
            <person name="Wang N."/>
            <person name="Chen C."/>
            <person name="Wu H."/>
            <person name="Zhao Y."/>
            <person name="Zhang J."/>
            <person name="Li Y."/>
            <person name="Zhou W."/>
            <person name="Zhang B."/>
            <person name="Hu W."/>
            <person name="Eijk M."/>
            <person name="Tang J."/>
            <person name="Witsenboer H."/>
            <person name="Zhao S."/>
            <person name="Li Z."/>
            <person name="Zhang A."/>
            <person name="Wang D."/>
            <person name="Liang C."/>
        </authorList>
    </citation>
    <scope>NUCLEOTIDE SEQUENCE [LARGE SCALE GENOMIC DNA]</scope>
    <source>
        <strain evidence="2">cv. G1812</strain>
    </source>
</reference>
<keyword evidence="3" id="KW-1185">Reference proteome</keyword>
<sequence length="86" mass="10103">MILDRAQESWWVWRSRGGWEGEMLGRSVQVMVEWSRPSLPTVAFRSSCPIPNLGCTSIFLLYFSCPLISTWFFDNLILISQFIFFF</sequence>
<dbReference type="EnsemblPlants" id="TuG1812G0100004119.01.T02">
    <property type="protein sequence ID" value="TuG1812G0100004119.01.T02.cds342871"/>
    <property type="gene ID" value="TuG1812G0100004119.01"/>
</dbReference>
<dbReference type="Gramene" id="TuG1812G0100004119.01.T01">
    <property type="protein sequence ID" value="TuG1812G0100004119.01.T01.cds342869"/>
    <property type="gene ID" value="TuG1812G0100004119.01"/>
</dbReference>
<organism evidence="2 3">
    <name type="scientific">Triticum urartu</name>
    <name type="common">Red wild einkorn</name>
    <name type="synonym">Crithodium urartu</name>
    <dbReference type="NCBI Taxonomy" id="4572"/>
    <lineage>
        <taxon>Eukaryota</taxon>
        <taxon>Viridiplantae</taxon>
        <taxon>Streptophyta</taxon>
        <taxon>Embryophyta</taxon>
        <taxon>Tracheophyta</taxon>
        <taxon>Spermatophyta</taxon>
        <taxon>Magnoliopsida</taxon>
        <taxon>Liliopsida</taxon>
        <taxon>Poales</taxon>
        <taxon>Poaceae</taxon>
        <taxon>BOP clade</taxon>
        <taxon>Pooideae</taxon>
        <taxon>Triticodae</taxon>
        <taxon>Triticeae</taxon>
        <taxon>Triticinae</taxon>
        <taxon>Triticum</taxon>
    </lineage>
</organism>
<dbReference type="EnsemblPlants" id="TuG1812G0100004119.01.T01">
    <property type="protein sequence ID" value="TuG1812G0100004119.01.T01.cds342869"/>
    <property type="gene ID" value="TuG1812G0100004119.01"/>
</dbReference>
<reference evidence="2" key="3">
    <citation type="submission" date="2022-06" db="UniProtKB">
        <authorList>
            <consortium name="EnsemblPlants"/>
        </authorList>
    </citation>
    <scope>IDENTIFICATION</scope>
</reference>
<accession>A0A8R7K336</accession>
<keyword evidence="1" id="KW-0472">Membrane</keyword>
<name>A0A8R7K336_TRIUA</name>
<dbReference type="Gramene" id="TuG1812G0100004119.01.T02">
    <property type="protein sequence ID" value="TuG1812G0100004119.01.T02.cds342871"/>
    <property type="gene ID" value="TuG1812G0100004119.01"/>
</dbReference>
<feature type="transmembrane region" description="Helical" evidence="1">
    <location>
        <begin position="59"/>
        <end position="85"/>
    </location>
</feature>
<keyword evidence="1" id="KW-1133">Transmembrane helix</keyword>
<protein>
    <submittedName>
        <fullName evidence="2">Uncharacterized protein</fullName>
    </submittedName>
</protein>
<evidence type="ECO:0000256" key="1">
    <source>
        <dbReference type="SAM" id="Phobius"/>
    </source>
</evidence>
<reference evidence="3" key="1">
    <citation type="journal article" date="2013" name="Nature">
        <title>Draft genome of the wheat A-genome progenitor Triticum urartu.</title>
        <authorList>
            <person name="Ling H.Q."/>
            <person name="Zhao S."/>
            <person name="Liu D."/>
            <person name="Wang J."/>
            <person name="Sun H."/>
            <person name="Zhang C."/>
            <person name="Fan H."/>
            <person name="Li D."/>
            <person name="Dong L."/>
            <person name="Tao Y."/>
            <person name="Gao C."/>
            <person name="Wu H."/>
            <person name="Li Y."/>
            <person name="Cui Y."/>
            <person name="Guo X."/>
            <person name="Zheng S."/>
            <person name="Wang B."/>
            <person name="Yu K."/>
            <person name="Liang Q."/>
            <person name="Yang W."/>
            <person name="Lou X."/>
            <person name="Chen J."/>
            <person name="Feng M."/>
            <person name="Jian J."/>
            <person name="Zhang X."/>
            <person name="Luo G."/>
            <person name="Jiang Y."/>
            <person name="Liu J."/>
            <person name="Wang Z."/>
            <person name="Sha Y."/>
            <person name="Zhang B."/>
            <person name="Wu H."/>
            <person name="Tang D."/>
            <person name="Shen Q."/>
            <person name="Xue P."/>
            <person name="Zou S."/>
            <person name="Wang X."/>
            <person name="Liu X."/>
            <person name="Wang F."/>
            <person name="Yang Y."/>
            <person name="An X."/>
            <person name="Dong Z."/>
            <person name="Zhang K."/>
            <person name="Zhang X."/>
            <person name="Luo M.C."/>
            <person name="Dvorak J."/>
            <person name="Tong Y."/>
            <person name="Wang J."/>
            <person name="Yang H."/>
            <person name="Li Z."/>
            <person name="Wang D."/>
            <person name="Zhang A."/>
            <person name="Wang J."/>
        </authorList>
    </citation>
    <scope>NUCLEOTIDE SEQUENCE</scope>
    <source>
        <strain evidence="3">cv. G1812</strain>
    </source>
</reference>
<dbReference type="Proteomes" id="UP000015106">
    <property type="component" value="Chromosome 1"/>
</dbReference>
<evidence type="ECO:0000313" key="2">
    <source>
        <dbReference type="EnsemblPlants" id="TuG1812G0100004119.01.T02.cds342871"/>
    </source>
</evidence>
<keyword evidence="1" id="KW-0812">Transmembrane</keyword>
<evidence type="ECO:0000313" key="3">
    <source>
        <dbReference type="Proteomes" id="UP000015106"/>
    </source>
</evidence>